<name>A0A914WL43_9BILA</name>
<keyword evidence="2" id="KW-1185">Reference proteome</keyword>
<dbReference type="AlphaFoldDB" id="A0A914WL43"/>
<dbReference type="WBParaSite" id="PSAMB.scaffold4354size14921.g24179.t1">
    <property type="protein sequence ID" value="PSAMB.scaffold4354size14921.g24179.t1"/>
    <property type="gene ID" value="PSAMB.scaffold4354size14921.g24179"/>
</dbReference>
<reference evidence="3" key="1">
    <citation type="submission" date="2022-11" db="UniProtKB">
        <authorList>
            <consortium name="WormBaseParasite"/>
        </authorList>
    </citation>
    <scope>IDENTIFICATION</scope>
</reference>
<feature type="compositionally biased region" description="Low complexity" evidence="1">
    <location>
        <begin position="56"/>
        <end position="71"/>
    </location>
</feature>
<sequence>MSRDEEQAPPLFQATTFSSAQHGRRLISWRAPPKAHATNFLRARVDDATRSFVRLSTAPANSPSQAAPSTALHRPESRPTRRPTRRGATALSAARYYRPTHWCDKTRAPLRLCPPAAAARRLRYTPHAPTDRP</sequence>
<feature type="region of interest" description="Disordered" evidence="1">
    <location>
        <begin position="1"/>
        <end position="22"/>
    </location>
</feature>
<dbReference type="Proteomes" id="UP000887566">
    <property type="component" value="Unplaced"/>
</dbReference>
<feature type="region of interest" description="Disordered" evidence="1">
    <location>
        <begin position="56"/>
        <end position="91"/>
    </location>
</feature>
<organism evidence="2 3">
    <name type="scientific">Plectus sambesii</name>
    <dbReference type="NCBI Taxonomy" id="2011161"/>
    <lineage>
        <taxon>Eukaryota</taxon>
        <taxon>Metazoa</taxon>
        <taxon>Ecdysozoa</taxon>
        <taxon>Nematoda</taxon>
        <taxon>Chromadorea</taxon>
        <taxon>Plectida</taxon>
        <taxon>Plectina</taxon>
        <taxon>Plectoidea</taxon>
        <taxon>Plectidae</taxon>
        <taxon>Plectus</taxon>
    </lineage>
</organism>
<evidence type="ECO:0000313" key="3">
    <source>
        <dbReference type="WBParaSite" id="PSAMB.scaffold4354size14921.g24179.t1"/>
    </source>
</evidence>
<evidence type="ECO:0000313" key="2">
    <source>
        <dbReference type="Proteomes" id="UP000887566"/>
    </source>
</evidence>
<protein>
    <submittedName>
        <fullName evidence="3">Uncharacterized protein</fullName>
    </submittedName>
</protein>
<accession>A0A914WL43</accession>
<proteinExistence type="predicted"/>
<evidence type="ECO:0000256" key="1">
    <source>
        <dbReference type="SAM" id="MobiDB-lite"/>
    </source>
</evidence>